<dbReference type="Gene3D" id="3.80.10.10">
    <property type="entry name" value="Ribonuclease Inhibitor"/>
    <property type="match status" value="3"/>
</dbReference>
<dbReference type="AlphaFoldDB" id="A0A6C0LN57"/>
<evidence type="ECO:0000313" key="2">
    <source>
        <dbReference type="EMBL" id="QHU31004.1"/>
    </source>
</evidence>
<dbReference type="InterPro" id="IPR026906">
    <property type="entry name" value="LRR_5"/>
</dbReference>
<evidence type="ECO:0000259" key="1">
    <source>
        <dbReference type="PROSITE" id="PS50853"/>
    </source>
</evidence>
<proteinExistence type="predicted"/>
<dbReference type="InterPro" id="IPR032675">
    <property type="entry name" value="LRR_dom_sf"/>
</dbReference>
<dbReference type="SUPFAM" id="SSF52058">
    <property type="entry name" value="L domain-like"/>
    <property type="match status" value="1"/>
</dbReference>
<feature type="domain" description="Fibronectin type-III" evidence="1">
    <location>
        <begin position="550"/>
        <end position="643"/>
    </location>
</feature>
<organism evidence="2">
    <name type="scientific">viral metagenome</name>
    <dbReference type="NCBI Taxonomy" id="1070528"/>
    <lineage>
        <taxon>unclassified sequences</taxon>
        <taxon>metagenomes</taxon>
        <taxon>organismal metagenomes</taxon>
    </lineage>
</organism>
<name>A0A6C0LN57_9ZZZZ</name>
<dbReference type="EMBL" id="MN740522">
    <property type="protein sequence ID" value="QHU31004.1"/>
    <property type="molecule type" value="Genomic_DNA"/>
</dbReference>
<dbReference type="PROSITE" id="PS50853">
    <property type="entry name" value="FN3"/>
    <property type="match status" value="2"/>
</dbReference>
<dbReference type="Pfam" id="PF13306">
    <property type="entry name" value="LRR_5"/>
    <property type="match status" value="3"/>
</dbReference>
<dbReference type="PANTHER" id="PTHR45661">
    <property type="entry name" value="SURFACE ANTIGEN"/>
    <property type="match status" value="1"/>
</dbReference>
<sequence length="971" mass="102016">MSVYPATGFEDGLQYTYTIGSGIASVTSYNDIVTNVTILADFEVDGNTYIVTSIGNQVFFSKNNLLRVAIPASVTSIGSQAFNNCTSLAEVTFAGTSQLETISDSAFAGTGLTTISIPASVITIGIYAFYGCTSLTTVTFSGTSQLETINEGVFTSTGLTTIIIPASVITIESSAFYDCTSLTTVTFAGTSQLETIGTSAFRESGLSTISIPASVITIGTSAFRESGLSTISIPASVITIGLRAFGYCGALTSIVVDILNANYSSEAGVLFDRQINTTLIQFPSGKLGPYTIPATVTIIGNYAFAESTLSSIDIPNSVTSIGLLAFDTCTSLTTVTFAGTSQLQTIGTSAFQESGLTTISIPASVTSIGSQAFSDCTSLTTVTFAGTSQLETISDSAFAGTGLTTISIPESVTTIGIYAFYSCTSLTTVTFSGTSQLETISEGVFTSTGLTTISIPESVTSIEEDAFYGCTSLTTIVWVDPRLFQTLGDDAFDTEIPSSPLGSVTYYQTYYNSSTDTDLPAVLNPPAGPGSIYLGKYAITYINESGTPTAPTSVQAITTGSTTADVSFDRPTTPAGSTIISYTVTSIPAGVSQTFTPQSNNPIIVPVSGLAGGTQYTFTVVANNQVGPSPSSAPSNSITTARAGGITSGPAAAGQTTIPIDNAQAQGFRVGNNIRIKNGPTEEIRVIGGFDSIITTVNLTNTYPTGSTLTQITAPGAPTNLVATAGNAEVSVSFTVDDGGSPITNILYSTDGVNFTDSDSVHTASSIIISGLNNDQTYSFRLKATNAFGTGPASDPVSATPVLCFNKGTEILCLNKETAEEEYVLIENLKKGDLVKSFNHGYRKIDIILHKNMVNTPSKWHACMFKMKKTESNGLTKDLIVTGGHSILVDDLGELKEINDQMFGGNTPKIDDKYLLLSSVSPDFLQLENHYIYTWYHFTLENDGDDDRRFGVWANGILTETPSKNFFMQMV</sequence>
<dbReference type="InterPro" id="IPR013783">
    <property type="entry name" value="Ig-like_fold"/>
</dbReference>
<feature type="domain" description="Fibronectin type-III" evidence="1">
    <location>
        <begin position="717"/>
        <end position="804"/>
    </location>
</feature>
<dbReference type="SMART" id="SM00060">
    <property type="entry name" value="FN3"/>
    <property type="match status" value="2"/>
</dbReference>
<dbReference type="Pfam" id="PF00041">
    <property type="entry name" value="fn3"/>
    <property type="match status" value="2"/>
</dbReference>
<reference evidence="2" key="1">
    <citation type="journal article" date="2020" name="Nature">
        <title>Giant virus diversity and host interactions through global metagenomics.</title>
        <authorList>
            <person name="Schulz F."/>
            <person name="Roux S."/>
            <person name="Paez-Espino D."/>
            <person name="Jungbluth S."/>
            <person name="Walsh D.A."/>
            <person name="Denef V.J."/>
            <person name="McMahon K.D."/>
            <person name="Konstantinidis K.T."/>
            <person name="Eloe-Fadrosh E.A."/>
            <person name="Kyrpides N.C."/>
            <person name="Woyke T."/>
        </authorList>
    </citation>
    <scope>NUCLEOTIDE SEQUENCE</scope>
    <source>
        <strain evidence="2">GVMAG-M-3300027892-73</strain>
    </source>
</reference>
<protein>
    <recommendedName>
        <fullName evidence="1">Fibronectin type-III domain-containing protein</fullName>
    </recommendedName>
</protein>
<dbReference type="CDD" id="cd00063">
    <property type="entry name" value="FN3"/>
    <property type="match status" value="2"/>
</dbReference>
<dbReference type="Gene3D" id="2.60.40.10">
    <property type="entry name" value="Immunoglobulins"/>
    <property type="match status" value="2"/>
</dbReference>
<dbReference type="InterPro" id="IPR003961">
    <property type="entry name" value="FN3_dom"/>
</dbReference>
<dbReference type="SUPFAM" id="SSF51294">
    <property type="entry name" value="Hedgehog/intein (Hint) domain"/>
    <property type="match status" value="1"/>
</dbReference>
<dbReference type="CDD" id="cd00081">
    <property type="entry name" value="Hint"/>
    <property type="match status" value="1"/>
</dbReference>
<dbReference type="PANTHER" id="PTHR45661:SF3">
    <property type="entry name" value="IG-LIKE DOMAIN-CONTAINING PROTEIN"/>
    <property type="match status" value="1"/>
</dbReference>
<dbReference type="InterPro" id="IPR053139">
    <property type="entry name" value="Surface_bspA-like"/>
</dbReference>
<dbReference type="Gene3D" id="3.40.50.12480">
    <property type="match status" value="1"/>
</dbReference>
<dbReference type="InterPro" id="IPR036116">
    <property type="entry name" value="FN3_sf"/>
</dbReference>
<dbReference type="InterPro" id="IPR036844">
    <property type="entry name" value="Hint_dom_sf"/>
</dbReference>
<dbReference type="SUPFAM" id="SSF49265">
    <property type="entry name" value="Fibronectin type III"/>
    <property type="match status" value="1"/>
</dbReference>
<accession>A0A6C0LN57</accession>